<feature type="compositionally biased region" description="Basic and acidic residues" evidence="1">
    <location>
        <begin position="231"/>
        <end position="240"/>
    </location>
</feature>
<evidence type="ECO:0000313" key="2">
    <source>
        <dbReference type="EMBL" id="CAH3040189.1"/>
    </source>
</evidence>
<evidence type="ECO:0000313" key="3">
    <source>
        <dbReference type="Proteomes" id="UP001159428"/>
    </source>
</evidence>
<evidence type="ECO:0008006" key="4">
    <source>
        <dbReference type="Google" id="ProtNLM"/>
    </source>
</evidence>
<protein>
    <recommendedName>
        <fullName evidence="4">Myb/SANT-like domain-containing protein</fullName>
    </recommendedName>
</protein>
<keyword evidence="3" id="KW-1185">Reference proteome</keyword>
<proteinExistence type="predicted"/>
<accession>A0AAU9VVE0</accession>
<evidence type="ECO:0000256" key="1">
    <source>
        <dbReference type="SAM" id="MobiDB-lite"/>
    </source>
</evidence>
<dbReference type="Proteomes" id="UP001159428">
    <property type="component" value="Unassembled WGS sequence"/>
</dbReference>
<dbReference type="EMBL" id="CALNXJ010000005">
    <property type="protein sequence ID" value="CAH3040189.1"/>
    <property type="molecule type" value="Genomic_DNA"/>
</dbReference>
<comment type="caution">
    <text evidence="2">The sequence shown here is derived from an EMBL/GenBank/DDBJ whole genome shotgun (WGS) entry which is preliminary data.</text>
</comment>
<dbReference type="AlphaFoldDB" id="A0AAU9VVE0"/>
<organism evidence="2 3">
    <name type="scientific">Pocillopora meandrina</name>
    <dbReference type="NCBI Taxonomy" id="46732"/>
    <lineage>
        <taxon>Eukaryota</taxon>
        <taxon>Metazoa</taxon>
        <taxon>Cnidaria</taxon>
        <taxon>Anthozoa</taxon>
        <taxon>Hexacorallia</taxon>
        <taxon>Scleractinia</taxon>
        <taxon>Astrocoeniina</taxon>
        <taxon>Pocilloporidae</taxon>
        <taxon>Pocillopora</taxon>
    </lineage>
</organism>
<reference evidence="2 3" key="1">
    <citation type="submission" date="2022-05" db="EMBL/GenBank/DDBJ databases">
        <authorList>
            <consortium name="Genoscope - CEA"/>
            <person name="William W."/>
        </authorList>
    </citation>
    <scope>NUCLEOTIDE SEQUENCE [LARGE SCALE GENOMIC DNA]</scope>
</reference>
<feature type="compositionally biased region" description="Basic and acidic residues" evidence="1">
    <location>
        <begin position="210"/>
        <end position="222"/>
    </location>
</feature>
<feature type="compositionally biased region" description="Polar residues" evidence="1">
    <location>
        <begin position="58"/>
        <end position="69"/>
    </location>
</feature>
<sequence length="319" mass="35946">MASWRKNLPVLPESLREEESDGDNSSADVSRTFLKRCSPASFDSYSPENDKETDSNESDTGVSEQSEVCSSRKKKRKGRRSVWEERHVNDLVDVICSSEYYKKKLIFTNTKNSKNAEIYANVLKDLGQRYEDGSFPFSVDQLRNKFKKCVSECKKIALTVKTSTGVKRVQDEKQLGAWFNQLFPLVQTRDSCNPDMAVESSSSLQLSDGEPVKRASDNRTPTDEQSSDGLDQGRVEEKKVKSQNSSSALSTAVELFEKVVNNDPTTQLMHFFKEENQRAREHELKLMELFMSQRQPAVSYSAGSSSIIFPGRSPSPFAG</sequence>
<feature type="region of interest" description="Disordered" evidence="1">
    <location>
        <begin position="1"/>
        <end position="72"/>
    </location>
</feature>
<feature type="non-terminal residue" evidence="2">
    <location>
        <position position="319"/>
    </location>
</feature>
<name>A0AAU9VVE0_9CNID</name>
<feature type="region of interest" description="Disordered" evidence="1">
    <location>
        <begin position="194"/>
        <end position="244"/>
    </location>
</feature>
<gene>
    <name evidence="2" type="ORF">PMEA_00025807</name>
</gene>